<dbReference type="EMBL" id="CAUYUJ010010959">
    <property type="protein sequence ID" value="CAK0830617.1"/>
    <property type="molecule type" value="Genomic_DNA"/>
</dbReference>
<evidence type="ECO:0000256" key="1">
    <source>
        <dbReference type="SAM" id="MobiDB-lite"/>
    </source>
</evidence>
<evidence type="ECO:0000313" key="2">
    <source>
        <dbReference type="EMBL" id="CAK0830617.1"/>
    </source>
</evidence>
<keyword evidence="3" id="KW-1185">Reference proteome</keyword>
<gene>
    <name evidence="2" type="ORF">PCOR1329_LOCUS29206</name>
</gene>
<reference evidence="2" key="1">
    <citation type="submission" date="2023-10" db="EMBL/GenBank/DDBJ databases">
        <authorList>
            <person name="Chen Y."/>
            <person name="Shah S."/>
            <person name="Dougan E. K."/>
            <person name="Thang M."/>
            <person name="Chan C."/>
        </authorList>
    </citation>
    <scope>NUCLEOTIDE SEQUENCE [LARGE SCALE GENOMIC DNA]</scope>
</reference>
<protein>
    <submittedName>
        <fullName evidence="2">Uncharacterized protein</fullName>
    </submittedName>
</protein>
<proteinExistence type="predicted"/>
<accession>A0ABN9SEY0</accession>
<comment type="caution">
    <text evidence="2">The sequence shown here is derived from an EMBL/GenBank/DDBJ whole genome shotgun (WGS) entry which is preliminary data.</text>
</comment>
<sequence>GTAEGASPPRGACRAARRSCAASAAWARSGWAQHGADRGSRLRASNALCSVAATRCTSTSGRRWHPCAQAERRARRPKREACLVPLHLMSSHQPAQMLTAHRLFGLEAGRGQQDGDLRGWPMLKVSSYLAPESRQLSRRLLVQSHPPSTTDLLAVCDQDHGPSGTPNSEFQRCQLAHGGSLGSSDERPEQVWPRIDWVEGGEHTNSQSDAS</sequence>
<feature type="non-terminal residue" evidence="2">
    <location>
        <position position="1"/>
    </location>
</feature>
<feature type="region of interest" description="Disordered" evidence="1">
    <location>
        <begin position="156"/>
        <end position="211"/>
    </location>
</feature>
<evidence type="ECO:0000313" key="3">
    <source>
        <dbReference type="Proteomes" id="UP001189429"/>
    </source>
</evidence>
<name>A0ABN9SEY0_9DINO</name>
<organism evidence="2 3">
    <name type="scientific">Prorocentrum cordatum</name>
    <dbReference type="NCBI Taxonomy" id="2364126"/>
    <lineage>
        <taxon>Eukaryota</taxon>
        <taxon>Sar</taxon>
        <taxon>Alveolata</taxon>
        <taxon>Dinophyceae</taxon>
        <taxon>Prorocentrales</taxon>
        <taxon>Prorocentraceae</taxon>
        <taxon>Prorocentrum</taxon>
    </lineage>
</organism>
<dbReference type="Proteomes" id="UP001189429">
    <property type="component" value="Unassembled WGS sequence"/>
</dbReference>